<dbReference type="CDD" id="cd14014">
    <property type="entry name" value="STKc_PknB_like"/>
    <property type="match status" value="1"/>
</dbReference>
<evidence type="ECO:0000256" key="5">
    <source>
        <dbReference type="ARBA" id="ARBA00022840"/>
    </source>
</evidence>
<dbReference type="Gene3D" id="3.30.200.20">
    <property type="entry name" value="Phosphorylase Kinase, domain 1"/>
    <property type="match status" value="1"/>
</dbReference>
<gene>
    <name evidence="9" type="ORF">DB30_07783</name>
</gene>
<dbReference type="GO" id="GO:0005524">
    <property type="term" value="F:ATP binding"/>
    <property type="evidence" value="ECO:0007669"/>
    <property type="project" value="UniProtKB-KW"/>
</dbReference>
<keyword evidence="7" id="KW-0472">Membrane</keyword>
<evidence type="ECO:0000256" key="1">
    <source>
        <dbReference type="ARBA" id="ARBA00012513"/>
    </source>
</evidence>
<feature type="domain" description="Protein kinase" evidence="8">
    <location>
        <begin position="5"/>
        <end position="278"/>
    </location>
</feature>
<keyword evidence="7" id="KW-0812">Transmembrane</keyword>
<dbReference type="EMBL" id="JMCC02000009">
    <property type="protein sequence ID" value="KIG18768.1"/>
    <property type="molecule type" value="Genomic_DNA"/>
</dbReference>
<dbReference type="GO" id="GO:0004674">
    <property type="term" value="F:protein serine/threonine kinase activity"/>
    <property type="evidence" value="ECO:0007669"/>
    <property type="project" value="UniProtKB-KW"/>
</dbReference>
<keyword evidence="3" id="KW-0547">Nucleotide-binding</keyword>
<keyword evidence="5" id="KW-0067">ATP-binding</keyword>
<dbReference type="InterPro" id="IPR011009">
    <property type="entry name" value="Kinase-like_dom_sf"/>
</dbReference>
<feature type="compositionally biased region" description="Low complexity" evidence="6">
    <location>
        <begin position="381"/>
        <end position="392"/>
    </location>
</feature>
<dbReference type="PANTHER" id="PTHR43671:SF13">
    <property type="entry name" value="SERINE_THREONINE-PROTEIN KINASE NEK2"/>
    <property type="match status" value="1"/>
</dbReference>
<dbReference type="PROSITE" id="PS50011">
    <property type="entry name" value="PROTEIN_KINASE_DOM"/>
    <property type="match status" value="1"/>
</dbReference>
<evidence type="ECO:0000256" key="3">
    <source>
        <dbReference type="ARBA" id="ARBA00022741"/>
    </source>
</evidence>
<dbReference type="Pfam" id="PF00069">
    <property type="entry name" value="Pkinase"/>
    <property type="match status" value="1"/>
</dbReference>
<dbReference type="SUPFAM" id="SSF56112">
    <property type="entry name" value="Protein kinase-like (PK-like)"/>
    <property type="match status" value="1"/>
</dbReference>
<evidence type="ECO:0000259" key="8">
    <source>
        <dbReference type="PROSITE" id="PS50011"/>
    </source>
</evidence>
<evidence type="ECO:0000256" key="7">
    <source>
        <dbReference type="SAM" id="Phobius"/>
    </source>
</evidence>
<keyword evidence="9" id="KW-0723">Serine/threonine-protein kinase</keyword>
<evidence type="ECO:0000313" key="9">
    <source>
        <dbReference type="EMBL" id="KIG18768.1"/>
    </source>
</evidence>
<evidence type="ECO:0000256" key="6">
    <source>
        <dbReference type="SAM" id="MobiDB-lite"/>
    </source>
</evidence>
<evidence type="ECO:0000256" key="4">
    <source>
        <dbReference type="ARBA" id="ARBA00022777"/>
    </source>
</evidence>
<dbReference type="AlphaFoldDB" id="A0A0C2A5W2"/>
<dbReference type="InterPro" id="IPR000719">
    <property type="entry name" value="Prot_kinase_dom"/>
</dbReference>
<sequence length="475" mass="51697">MAQNYKPLYRLAAGGMAEVWVAQSVSVAGFKKKVAIKRILPGLLKDDRFVRMFLDEARLSLHFNHANVVTVFDLGKSDETYFIVMEYVEGTTLKQVLEHLQERGKKVPLPLVIWILNETLKGLQYAHDLNDPDTGEPLHVVHRDISPPNLLISWNGEVKLTDFGLAKATSQLESTDAGVVKGKFSYLSPEAAHGQPVDGRTDVFAVGILAYEMLTMRRLFLGDTDYQTVEAVRAAEIPSIRAQNPEVSAELEQIILKSLTRDVNDRYRNAADFADALLGYLFENRLKVSARDLSTLMGDLRERKEAEDKVKAKTDLNLIEQLMAEELANFRSIDEDSGEGDTGEAAGSRALLEDEFDSSAPLVDGLDDLLGPASDPPPMSSSPGSSSTSGVGTMLGTGVGRSPLPIKTAAPTKPQPRPEPEDPPEIEEPQVAATRLPSPAPRETSSNAGIWVMIALLLVGGGAAAAWYLQLIPGL</sequence>
<name>A0A0C2A5W2_9BACT</name>
<dbReference type="Gene3D" id="1.10.510.10">
    <property type="entry name" value="Transferase(Phosphotransferase) domain 1"/>
    <property type="match status" value="1"/>
</dbReference>
<proteinExistence type="predicted"/>
<evidence type="ECO:0000256" key="2">
    <source>
        <dbReference type="ARBA" id="ARBA00022679"/>
    </source>
</evidence>
<dbReference type="EC" id="2.7.11.1" evidence="1"/>
<keyword evidence="7" id="KW-1133">Transmembrane helix</keyword>
<keyword evidence="2" id="KW-0808">Transferase</keyword>
<feature type="transmembrane region" description="Helical" evidence="7">
    <location>
        <begin position="448"/>
        <end position="469"/>
    </location>
</feature>
<organism evidence="9 10">
    <name type="scientific">Enhygromyxa salina</name>
    <dbReference type="NCBI Taxonomy" id="215803"/>
    <lineage>
        <taxon>Bacteria</taxon>
        <taxon>Pseudomonadati</taxon>
        <taxon>Myxococcota</taxon>
        <taxon>Polyangia</taxon>
        <taxon>Nannocystales</taxon>
        <taxon>Nannocystaceae</taxon>
        <taxon>Enhygromyxa</taxon>
    </lineage>
</organism>
<dbReference type="PANTHER" id="PTHR43671">
    <property type="entry name" value="SERINE/THREONINE-PROTEIN KINASE NEK"/>
    <property type="match status" value="1"/>
</dbReference>
<evidence type="ECO:0000313" key="10">
    <source>
        <dbReference type="Proteomes" id="UP000031599"/>
    </source>
</evidence>
<dbReference type="InterPro" id="IPR050660">
    <property type="entry name" value="NEK_Ser/Thr_kinase"/>
</dbReference>
<feature type="region of interest" description="Disordered" evidence="6">
    <location>
        <begin position="361"/>
        <end position="444"/>
    </location>
</feature>
<protein>
    <recommendedName>
        <fullName evidence="1">non-specific serine/threonine protein kinase</fullName>
        <ecNumber evidence="1">2.7.11.1</ecNumber>
    </recommendedName>
</protein>
<dbReference type="Proteomes" id="UP000031599">
    <property type="component" value="Unassembled WGS sequence"/>
</dbReference>
<keyword evidence="4 9" id="KW-0418">Kinase</keyword>
<accession>A0A0C2A5W2</accession>
<dbReference type="RefSeq" id="WP_052546799.1">
    <property type="nucleotide sequence ID" value="NZ_JMCC02000009.1"/>
</dbReference>
<comment type="caution">
    <text evidence="9">The sequence shown here is derived from an EMBL/GenBank/DDBJ whole genome shotgun (WGS) entry which is preliminary data.</text>
</comment>
<reference evidence="9 10" key="1">
    <citation type="submission" date="2014-12" db="EMBL/GenBank/DDBJ databases">
        <title>Genome assembly of Enhygromyxa salina DSM 15201.</title>
        <authorList>
            <person name="Sharma G."/>
            <person name="Subramanian S."/>
        </authorList>
    </citation>
    <scope>NUCLEOTIDE SEQUENCE [LARGE SCALE GENOMIC DNA]</scope>
    <source>
        <strain evidence="9 10">DSM 15201</strain>
    </source>
</reference>